<dbReference type="Pfam" id="PF06607">
    <property type="entry name" value="Prokineticin"/>
    <property type="match status" value="1"/>
</dbReference>
<dbReference type="InterPro" id="IPR023569">
    <property type="entry name" value="Prokineticin_domain"/>
</dbReference>
<evidence type="ECO:0000256" key="1">
    <source>
        <dbReference type="ARBA" id="ARBA00004613"/>
    </source>
</evidence>
<comment type="caution">
    <text evidence="6">The sequence shown here is derived from an EMBL/GenBank/DDBJ whole genome shotgun (WGS) entry which is preliminary data.</text>
</comment>
<reference evidence="6" key="1">
    <citation type="journal article" date="2020" name="bioRxiv">
        <title>Chromosome-level reference genome of the European wasp spider Argiope bruennichi: a resource for studies on range expansion and evolutionary adaptation.</title>
        <authorList>
            <person name="Sheffer M.M."/>
            <person name="Hoppe A."/>
            <person name="Krehenwinkel H."/>
            <person name="Uhl G."/>
            <person name="Kuss A.W."/>
            <person name="Jensen L."/>
            <person name="Jensen C."/>
            <person name="Gillespie R.G."/>
            <person name="Hoff K.J."/>
            <person name="Prost S."/>
        </authorList>
    </citation>
    <scope>NUCLEOTIDE SEQUENCE</scope>
</reference>
<accession>A0A8T0FJW7</accession>
<evidence type="ECO:0000259" key="5">
    <source>
        <dbReference type="Pfam" id="PF06607"/>
    </source>
</evidence>
<gene>
    <name evidence="6" type="ORF">HNY73_007594</name>
</gene>
<proteinExistence type="predicted"/>
<dbReference type="GO" id="GO:0005576">
    <property type="term" value="C:extracellular region"/>
    <property type="evidence" value="ECO:0007669"/>
    <property type="project" value="UniProtKB-SubCell"/>
</dbReference>
<reference evidence="6" key="2">
    <citation type="submission" date="2020-06" db="EMBL/GenBank/DDBJ databases">
        <authorList>
            <person name="Sheffer M."/>
        </authorList>
    </citation>
    <scope>NUCLEOTIDE SEQUENCE</scope>
</reference>
<dbReference type="Proteomes" id="UP000807504">
    <property type="component" value="Unassembled WGS sequence"/>
</dbReference>
<protein>
    <submittedName>
        <fullName evidence="6">Astakine like protein</fullName>
    </submittedName>
</protein>
<keyword evidence="3" id="KW-1015">Disulfide bond</keyword>
<sequence>MNHLLVFSCLFFASTVLASRSWECSKPGECGPNECCVVGVIPYSYPRCEPFGQEGSTCIVGNEPEIRVLFYKSKPKLVHGVYRKYCPCGGSLTCSKEICQ</sequence>
<evidence type="ECO:0000256" key="3">
    <source>
        <dbReference type="ARBA" id="ARBA00023157"/>
    </source>
</evidence>
<organism evidence="6 7">
    <name type="scientific">Argiope bruennichi</name>
    <name type="common">Wasp spider</name>
    <name type="synonym">Aranea bruennichi</name>
    <dbReference type="NCBI Taxonomy" id="94029"/>
    <lineage>
        <taxon>Eukaryota</taxon>
        <taxon>Metazoa</taxon>
        <taxon>Ecdysozoa</taxon>
        <taxon>Arthropoda</taxon>
        <taxon>Chelicerata</taxon>
        <taxon>Arachnida</taxon>
        <taxon>Araneae</taxon>
        <taxon>Araneomorphae</taxon>
        <taxon>Entelegynae</taxon>
        <taxon>Araneoidea</taxon>
        <taxon>Araneidae</taxon>
        <taxon>Argiope</taxon>
    </lineage>
</organism>
<evidence type="ECO:0000256" key="4">
    <source>
        <dbReference type="SAM" id="SignalP"/>
    </source>
</evidence>
<keyword evidence="2" id="KW-0964">Secreted</keyword>
<keyword evidence="4" id="KW-0732">Signal</keyword>
<feature type="domain" description="Prokineticin" evidence="5">
    <location>
        <begin position="17"/>
        <end position="96"/>
    </location>
</feature>
<dbReference type="OMA" id="CAPDECC"/>
<feature type="chain" id="PRO_5035787227" evidence="4">
    <location>
        <begin position="19"/>
        <end position="100"/>
    </location>
</feature>
<evidence type="ECO:0000313" key="7">
    <source>
        <dbReference type="Proteomes" id="UP000807504"/>
    </source>
</evidence>
<name>A0A8T0FJW7_ARGBR</name>
<evidence type="ECO:0000256" key="2">
    <source>
        <dbReference type="ARBA" id="ARBA00022525"/>
    </source>
</evidence>
<dbReference type="Gene3D" id="2.10.80.10">
    <property type="entry name" value="Lipase, subunit A"/>
    <property type="match status" value="1"/>
</dbReference>
<evidence type="ECO:0000313" key="6">
    <source>
        <dbReference type="EMBL" id="KAF8789670.1"/>
    </source>
</evidence>
<feature type="signal peptide" evidence="4">
    <location>
        <begin position="1"/>
        <end position="18"/>
    </location>
</feature>
<dbReference type="OrthoDB" id="6408184at2759"/>
<keyword evidence="7" id="KW-1185">Reference proteome</keyword>
<dbReference type="EMBL" id="JABXBU010000012">
    <property type="protein sequence ID" value="KAF8789670.1"/>
    <property type="molecule type" value="Genomic_DNA"/>
</dbReference>
<comment type="subcellular location">
    <subcellularLocation>
        <location evidence="1">Secreted</location>
    </subcellularLocation>
</comment>
<dbReference type="AlphaFoldDB" id="A0A8T0FJW7"/>